<accession>A0A2P5DX20</accession>
<comment type="caution">
    <text evidence="1">The sequence shown here is derived from an EMBL/GenBank/DDBJ whole genome shotgun (WGS) entry which is preliminary data.</text>
</comment>
<name>A0A2P5DX20_PARAD</name>
<evidence type="ECO:0000313" key="1">
    <source>
        <dbReference type="EMBL" id="PON77821.1"/>
    </source>
</evidence>
<proteinExistence type="predicted"/>
<dbReference type="PANTHER" id="PTHR34222:SF37">
    <property type="entry name" value="RETROTRANSPOSON GAG DOMAIN-CONTAINING PROTEIN"/>
    <property type="match status" value="1"/>
</dbReference>
<protein>
    <submittedName>
        <fullName evidence="1">Uncharacterized protein</fullName>
    </submittedName>
</protein>
<reference evidence="2" key="1">
    <citation type="submission" date="2016-06" db="EMBL/GenBank/DDBJ databases">
        <title>Parallel loss of symbiosis genes in relatives of nitrogen-fixing non-legume Parasponia.</title>
        <authorList>
            <person name="Van Velzen R."/>
            <person name="Holmer R."/>
            <person name="Bu F."/>
            <person name="Rutten L."/>
            <person name="Van Zeijl A."/>
            <person name="Liu W."/>
            <person name="Santuari L."/>
            <person name="Cao Q."/>
            <person name="Sharma T."/>
            <person name="Shen D."/>
            <person name="Roswanjaya Y."/>
            <person name="Wardhani T."/>
            <person name="Kalhor M.S."/>
            <person name="Jansen J."/>
            <person name="Van den Hoogen J."/>
            <person name="Gungor B."/>
            <person name="Hartog M."/>
            <person name="Hontelez J."/>
            <person name="Verver J."/>
            <person name="Yang W.-C."/>
            <person name="Schijlen E."/>
            <person name="Repin R."/>
            <person name="Schilthuizen M."/>
            <person name="Schranz E."/>
            <person name="Heidstra R."/>
            <person name="Miyata K."/>
            <person name="Fedorova E."/>
            <person name="Kohlen W."/>
            <person name="Bisseling T."/>
            <person name="Smit S."/>
            <person name="Geurts R."/>
        </authorList>
    </citation>
    <scope>NUCLEOTIDE SEQUENCE [LARGE SCALE GENOMIC DNA]</scope>
    <source>
        <strain evidence="2">cv. WU1-14</strain>
    </source>
</reference>
<evidence type="ECO:0000313" key="2">
    <source>
        <dbReference type="Proteomes" id="UP000237105"/>
    </source>
</evidence>
<dbReference type="AlphaFoldDB" id="A0A2P5DX20"/>
<organism evidence="1 2">
    <name type="scientific">Parasponia andersonii</name>
    <name type="common">Sponia andersonii</name>
    <dbReference type="NCBI Taxonomy" id="3476"/>
    <lineage>
        <taxon>Eukaryota</taxon>
        <taxon>Viridiplantae</taxon>
        <taxon>Streptophyta</taxon>
        <taxon>Embryophyta</taxon>
        <taxon>Tracheophyta</taxon>
        <taxon>Spermatophyta</taxon>
        <taxon>Magnoliopsida</taxon>
        <taxon>eudicotyledons</taxon>
        <taxon>Gunneridae</taxon>
        <taxon>Pentapetalae</taxon>
        <taxon>rosids</taxon>
        <taxon>fabids</taxon>
        <taxon>Rosales</taxon>
        <taxon>Cannabaceae</taxon>
        <taxon>Parasponia</taxon>
    </lineage>
</organism>
<gene>
    <name evidence="1" type="ORF">PanWU01x14_025770</name>
</gene>
<sequence length="107" mass="12123">MERERVIQFLLGLNTEYDQACDRVLGKEPFPDLVEAFAHVRGDEGHKELMKTNNEGAGGTTPENSALAAARTQDNRKAVDKEKKWCDYCQKPRHKQCAGNYMGKHQT</sequence>
<dbReference type="OrthoDB" id="1724611at2759"/>
<keyword evidence="2" id="KW-1185">Reference proteome</keyword>
<dbReference type="PANTHER" id="PTHR34222">
    <property type="entry name" value="GAG_PRE-INTEGRS DOMAIN-CONTAINING PROTEIN"/>
    <property type="match status" value="1"/>
</dbReference>
<dbReference type="Proteomes" id="UP000237105">
    <property type="component" value="Unassembled WGS sequence"/>
</dbReference>
<dbReference type="EMBL" id="JXTB01000012">
    <property type="protein sequence ID" value="PON77821.1"/>
    <property type="molecule type" value="Genomic_DNA"/>
</dbReference>